<feature type="transmembrane region" description="Helical" evidence="5">
    <location>
        <begin position="12"/>
        <end position="32"/>
    </location>
</feature>
<feature type="transmembrane region" description="Helical" evidence="5">
    <location>
        <begin position="81"/>
        <end position="98"/>
    </location>
</feature>
<keyword evidence="4 5" id="KW-0472">Membrane</keyword>
<comment type="caution">
    <text evidence="7">The sequence shown here is derived from an EMBL/GenBank/DDBJ whole genome shotgun (WGS) entry which is preliminary data.</text>
</comment>
<dbReference type="Proteomes" id="UP001180081">
    <property type="component" value="Unassembled WGS sequence"/>
</dbReference>
<evidence type="ECO:0000256" key="5">
    <source>
        <dbReference type="SAM" id="Phobius"/>
    </source>
</evidence>
<protein>
    <submittedName>
        <fullName evidence="7">DMT family transporter</fullName>
    </submittedName>
</protein>
<feature type="transmembrane region" description="Helical" evidence="5">
    <location>
        <begin position="104"/>
        <end position="121"/>
    </location>
</feature>
<feature type="transmembrane region" description="Helical" evidence="5">
    <location>
        <begin position="184"/>
        <end position="204"/>
    </location>
</feature>
<organism evidence="7 8">
    <name type="scientific">Chitinimonas viridis</name>
    <dbReference type="NCBI Taxonomy" id="664880"/>
    <lineage>
        <taxon>Bacteria</taxon>
        <taxon>Pseudomonadati</taxon>
        <taxon>Pseudomonadota</taxon>
        <taxon>Betaproteobacteria</taxon>
        <taxon>Neisseriales</taxon>
        <taxon>Chitinibacteraceae</taxon>
        <taxon>Chitinimonas</taxon>
    </lineage>
</organism>
<sequence>MHANLSALSGNTRGVLWIVLGMTLFTFINALFKHLGGELPMATVMFLRALCILLLIAPFALRQRAAAIRTRKPGLHLGRMVFTSLSAACALYALAHLSLGEVTVYALTTSIWLIPLGLIFLNEAVRPMRWLGVAVGFAGVWVVAQPEISAVNWALLAALTGALADAALGVLLKRGANSESTLAIIWWTYLGQLLAFGLFAGFAVPSLLATQWLGLLLLGGISIACMQCFVLGYRAADASLAETGCFSGLIVGPLLGWLMFGELLGGYYWIGALLLTAGILIALFEPDWRSLVRRLRPRSRHPA</sequence>
<feature type="domain" description="EamA" evidence="6">
    <location>
        <begin position="153"/>
        <end position="283"/>
    </location>
</feature>
<dbReference type="SUPFAM" id="SSF103481">
    <property type="entry name" value="Multidrug resistance efflux transporter EmrE"/>
    <property type="match status" value="2"/>
</dbReference>
<evidence type="ECO:0000256" key="1">
    <source>
        <dbReference type="ARBA" id="ARBA00004141"/>
    </source>
</evidence>
<name>A0ABT8B8D1_9NEIS</name>
<dbReference type="EMBL" id="JAUFPU010000018">
    <property type="protein sequence ID" value="MDN3577813.1"/>
    <property type="molecule type" value="Genomic_DNA"/>
</dbReference>
<dbReference type="PANTHER" id="PTHR22911">
    <property type="entry name" value="ACYL-MALONYL CONDENSING ENZYME-RELATED"/>
    <property type="match status" value="1"/>
</dbReference>
<feature type="transmembrane region" description="Helical" evidence="5">
    <location>
        <begin position="150"/>
        <end position="172"/>
    </location>
</feature>
<reference evidence="7" key="1">
    <citation type="journal article" date="2014" name="Int. J. Syst. Evol. Microbiol.">
        <title>Complete genome of a new Firmicutes species belonging to the dominant human colonic microbiota ('Ruminococcus bicirculans') reveals two chromosomes and a selective capacity to utilize plant glucans.</title>
        <authorList>
            <consortium name="NISC Comparative Sequencing Program"/>
            <person name="Wegmann U."/>
            <person name="Louis P."/>
            <person name="Goesmann A."/>
            <person name="Henrissat B."/>
            <person name="Duncan S.H."/>
            <person name="Flint H.J."/>
        </authorList>
    </citation>
    <scope>NUCLEOTIDE SEQUENCE</scope>
    <source>
        <strain evidence="7">CECT 7703</strain>
    </source>
</reference>
<evidence type="ECO:0000313" key="8">
    <source>
        <dbReference type="Proteomes" id="UP001180081"/>
    </source>
</evidence>
<proteinExistence type="predicted"/>
<evidence type="ECO:0000313" key="7">
    <source>
        <dbReference type="EMBL" id="MDN3577813.1"/>
    </source>
</evidence>
<dbReference type="InterPro" id="IPR037185">
    <property type="entry name" value="EmrE-like"/>
</dbReference>
<feature type="transmembrane region" description="Helical" evidence="5">
    <location>
        <begin position="128"/>
        <end position="144"/>
    </location>
</feature>
<reference evidence="7" key="2">
    <citation type="submission" date="2023-06" db="EMBL/GenBank/DDBJ databases">
        <authorList>
            <person name="Lucena T."/>
            <person name="Sun Q."/>
        </authorList>
    </citation>
    <scope>NUCLEOTIDE SEQUENCE</scope>
    <source>
        <strain evidence="7">CECT 7703</strain>
    </source>
</reference>
<feature type="domain" description="EamA" evidence="6">
    <location>
        <begin position="13"/>
        <end position="143"/>
    </location>
</feature>
<feature type="transmembrane region" description="Helical" evidence="5">
    <location>
        <begin position="240"/>
        <end position="260"/>
    </location>
</feature>
<evidence type="ECO:0000259" key="6">
    <source>
        <dbReference type="Pfam" id="PF00892"/>
    </source>
</evidence>
<feature type="transmembrane region" description="Helical" evidence="5">
    <location>
        <begin position="266"/>
        <end position="284"/>
    </location>
</feature>
<dbReference type="Pfam" id="PF00892">
    <property type="entry name" value="EamA"/>
    <property type="match status" value="2"/>
</dbReference>
<dbReference type="RefSeq" id="WP_290333225.1">
    <property type="nucleotide sequence ID" value="NZ_JAUFPU010000018.1"/>
</dbReference>
<dbReference type="PANTHER" id="PTHR22911:SF6">
    <property type="entry name" value="SOLUTE CARRIER FAMILY 35 MEMBER G1"/>
    <property type="match status" value="1"/>
</dbReference>
<keyword evidence="3 5" id="KW-1133">Transmembrane helix</keyword>
<keyword evidence="2 5" id="KW-0812">Transmembrane</keyword>
<dbReference type="InterPro" id="IPR000620">
    <property type="entry name" value="EamA_dom"/>
</dbReference>
<comment type="subcellular location">
    <subcellularLocation>
        <location evidence="1">Membrane</location>
        <topology evidence="1">Multi-pass membrane protein</topology>
    </subcellularLocation>
</comment>
<keyword evidence="8" id="KW-1185">Reference proteome</keyword>
<feature type="transmembrane region" description="Helical" evidence="5">
    <location>
        <begin position="44"/>
        <end position="61"/>
    </location>
</feature>
<gene>
    <name evidence="7" type="ORF">QWZ03_13650</name>
</gene>
<evidence type="ECO:0000256" key="4">
    <source>
        <dbReference type="ARBA" id="ARBA00023136"/>
    </source>
</evidence>
<evidence type="ECO:0000256" key="3">
    <source>
        <dbReference type="ARBA" id="ARBA00022989"/>
    </source>
</evidence>
<evidence type="ECO:0000256" key="2">
    <source>
        <dbReference type="ARBA" id="ARBA00022692"/>
    </source>
</evidence>
<accession>A0ABT8B8D1</accession>
<feature type="transmembrane region" description="Helical" evidence="5">
    <location>
        <begin position="210"/>
        <end position="233"/>
    </location>
</feature>